<dbReference type="Proteomes" id="UP000215914">
    <property type="component" value="Unassembled WGS sequence"/>
</dbReference>
<gene>
    <name evidence="1" type="ORF">HanXRQr2_Chr16g0761671</name>
</gene>
<evidence type="ECO:0000313" key="1">
    <source>
        <dbReference type="EMBL" id="KAF5761146.1"/>
    </source>
</evidence>
<sequence>MFPGCTMFQIHRSNIVPLAAESNPQFHLGSKSLKGTGKDHQFRVCPAEMYDTFFKKLQFNKRCNI</sequence>
<dbReference type="AlphaFoldDB" id="A0A9K3DTE8"/>
<organism evidence="1 2">
    <name type="scientific">Helianthus annuus</name>
    <name type="common">Common sunflower</name>
    <dbReference type="NCBI Taxonomy" id="4232"/>
    <lineage>
        <taxon>Eukaryota</taxon>
        <taxon>Viridiplantae</taxon>
        <taxon>Streptophyta</taxon>
        <taxon>Embryophyta</taxon>
        <taxon>Tracheophyta</taxon>
        <taxon>Spermatophyta</taxon>
        <taxon>Magnoliopsida</taxon>
        <taxon>eudicotyledons</taxon>
        <taxon>Gunneridae</taxon>
        <taxon>Pentapetalae</taxon>
        <taxon>asterids</taxon>
        <taxon>campanulids</taxon>
        <taxon>Asterales</taxon>
        <taxon>Asteraceae</taxon>
        <taxon>Asteroideae</taxon>
        <taxon>Heliantheae alliance</taxon>
        <taxon>Heliantheae</taxon>
        <taxon>Helianthus</taxon>
    </lineage>
</organism>
<dbReference type="Gramene" id="mRNA:HanXRQr2_Chr16g0761671">
    <property type="protein sequence ID" value="mRNA:HanXRQr2_Chr16g0761671"/>
    <property type="gene ID" value="HanXRQr2_Chr16g0761671"/>
</dbReference>
<proteinExistence type="predicted"/>
<name>A0A9K3DTE8_HELAN</name>
<evidence type="ECO:0000313" key="2">
    <source>
        <dbReference type="Proteomes" id="UP000215914"/>
    </source>
</evidence>
<reference evidence="1" key="1">
    <citation type="journal article" date="2017" name="Nature">
        <title>The sunflower genome provides insights into oil metabolism, flowering and Asterid evolution.</title>
        <authorList>
            <person name="Badouin H."/>
            <person name="Gouzy J."/>
            <person name="Grassa C.J."/>
            <person name="Murat F."/>
            <person name="Staton S.E."/>
            <person name="Cottret L."/>
            <person name="Lelandais-Briere C."/>
            <person name="Owens G.L."/>
            <person name="Carrere S."/>
            <person name="Mayjonade B."/>
            <person name="Legrand L."/>
            <person name="Gill N."/>
            <person name="Kane N.C."/>
            <person name="Bowers J.E."/>
            <person name="Hubner S."/>
            <person name="Bellec A."/>
            <person name="Berard A."/>
            <person name="Berges H."/>
            <person name="Blanchet N."/>
            <person name="Boniface M.C."/>
            <person name="Brunel D."/>
            <person name="Catrice O."/>
            <person name="Chaidir N."/>
            <person name="Claudel C."/>
            <person name="Donnadieu C."/>
            <person name="Faraut T."/>
            <person name="Fievet G."/>
            <person name="Helmstetter N."/>
            <person name="King M."/>
            <person name="Knapp S.J."/>
            <person name="Lai Z."/>
            <person name="Le Paslier M.C."/>
            <person name="Lippi Y."/>
            <person name="Lorenzon L."/>
            <person name="Mandel J.R."/>
            <person name="Marage G."/>
            <person name="Marchand G."/>
            <person name="Marquand E."/>
            <person name="Bret-Mestries E."/>
            <person name="Morien E."/>
            <person name="Nambeesan S."/>
            <person name="Nguyen T."/>
            <person name="Pegot-Espagnet P."/>
            <person name="Pouilly N."/>
            <person name="Raftis F."/>
            <person name="Sallet E."/>
            <person name="Schiex T."/>
            <person name="Thomas J."/>
            <person name="Vandecasteele C."/>
            <person name="Vares D."/>
            <person name="Vear F."/>
            <person name="Vautrin S."/>
            <person name="Crespi M."/>
            <person name="Mangin B."/>
            <person name="Burke J.M."/>
            <person name="Salse J."/>
            <person name="Munos S."/>
            <person name="Vincourt P."/>
            <person name="Rieseberg L.H."/>
            <person name="Langlade N.B."/>
        </authorList>
    </citation>
    <scope>NUCLEOTIDE SEQUENCE</scope>
    <source>
        <tissue evidence="1">Leaves</tissue>
    </source>
</reference>
<comment type="caution">
    <text evidence="1">The sequence shown here is derived from an EMBL/GenBank/DDBJ whole genome shotgun (WGS) entry which is preliminary data.</text>
</comment>
<accession>A0A9K3DTE8</accession>
<reference evidence="1" key="2">
    <citation type="submission" date="2020-06" db="EMBL/GenBank/DDBJ databases">
        <title>Helianthus annuus Genome sequencing and assembly Release 2.</title>
        <authorList>
            <person name="Gouzy J."/>
            <person name="Langlade N."/>
            <person name="Munos S."/>
        </authorList>
    </citation>
    <scope>NUCLEOTIDE SEQUENCE</scope>
    <source>
        <tissue evidence="1">Leaves</tissue>
    </source>
</reference>
<dbReference type="EMBL" id="MNCJ02000331">
    <property type="protein sequence ID" value="KAF5761146.1"/>
    <property type="molecule type" value="Genomic_DNA"/>
</dbReference>
<protein>
    <submittedName>
        <fullName evidence="1">Uncharacterized protein</fullName>
    </submittedName>
</protein>
<keyword evidence="2" id="KW-1185">Reference proteome</keyword>